<evidence type="ECO:0000256" key="2">
    <source>
        <dbReference type="SAM" id="Phobius"/>
    </source>
</evidence>
<feature type="compositionally biased region" description="Basic and acidic residues" evidence="1">
    <location>
        <begin position="218"/>
        <end position="227"/>
    </location>
</feature>
<dbReference type="OrthoDB" id="2257942at2759"/>
<dbReference type="Proteomes" id="UP000717996">
    <property type="component" value="Unassembled WGS sequence"/>
</dbReference>
<keyword evidence="2" id="KW-1133">Transmembrane helix</keyword>
<sequence length="269" mass="30158">MNAEKDKAPFIAREPVGSTVIIVLLAFSIIVFIIVFMRRFRQRDHPKALEKQASTESFDTLVKRHSSSQMTLSPLEEIKISLPLPPPSTSFFSDKMELADEDLYKYMSMPKKPSHFSANLQRTASTVKKTVCQSIRKPGNAVKPAGAQTLFEHVKRERPEGLPVEDGARDDRRRPSVERAGQTKLDSQKTEIDLADHRQERPASVLLIPSLGPLSEETHLGFKDRHSQRQASTDDPSVFLDDFPVPDVGSWAGRKSGASIVKHTQEDMN</sequence>
<dbReference type="EMBL" id="JAANIT010000030">
    <property type="protein sequence ID" value="KAG1553583.1"/>
    <property type="molecule type" value="Genomic_DNA"/>
</dbReference>
<evidence type="ECO:0000256" key="1">
    <source>
        <dbReference type="SAM" id="MobiDB-lite"/>
    </source>
</evidence>
<feature type="transmembrane region" description="Helical" evidence="2">
    <location>
        <begin position="16"/>
        <end position="37"/>
    </location>
</feature>
<proteinExistence type="predicted"/>
<evidence type="ECO:0000313" key="4">
    <source>
        <dbReference type="Proteomes" id="UP000717996"/>
    </source>
</evidence>
<reference evidence="3" key="1">
    <citation type="journal article" date="2020" name="Microb. Genom.">
        <title>Genetic diversity of clinical and environmental Mucorales isolates obtained from an investigation of mucormycosis cases among solid organ transplant recipients.</title>
        <authorList>
            <person name="Nguyen M.H."/>
            <person name="Kaul D."/>
            <person name="Muto C."/>
            <person name="Cheng S.J."/>
            <person name="Richter R.A."/>
            <person name="Bruno V.M."/>
            <person name="Liu G."/>
            <person name="Beyhan S."/>
            <person name="Sundermann A.J."/>
            <person name="Mounaud S."/>
            <person name="Pasculle A.W."/>
            <person name="Nierman W.C."/>
            <person name="Driscoll E."/>
            <person name="Cumbie R."/>
            <person name="Clancy C.J."/>
            <person name="Dupont C.L."/>
        </authorList>
    </citation>
    <scope>NUCLEOTIDE SEQUENCE</scope>
    <source>
        <strain evidence="3">GL16</strain>
    </source>
</reference>
<gene>
    <name evidence="3" type="ORF">G6F51_000509</name>
</gene>
<name>A0A9P6YNY9_RHIOR</name>
<comment type="caution">
    <text evidence="3">The sequence shown here is derived from an EMBL/GenBank/DDBJ whole genome shotgun (WGS) entry which is preliminary data.</text>
</comment>
<keyword evidence="2" id="KW-0812">Transmembrane</keyword>
<dbReference type="AlphaFoldDB" id="A0A9P6YNY9"/>
<organism evidence="3 4">
    <name type="scientific">Rhizopus oryzae</name>
    <name type="common">Mucormycosis agent</name>
    <name type="synonym">Rhizopus arrhizus var. delemar</name>
    <dbReference type="NCBI Taxonomy" id="64495"/>
    <lineage>
        <taxon>Eukaryota</taxon>
        <taxon>Fungi</taxon>
        <taxon>Fungi incertae sedis</taxon>
        <taxon>Mucoromycota</taxon>
        <taxon>Mucoromycotina</taxon>
        <taxon>Mucoromycetes</taxon>
        <taxon>Mucorales</taxon>
        <taxon>Mucorineae</taxon>
        <taxon>Rhizopodaceae</taxon>
        <taxon>Rhizopus</taxon>
    </lineage>
</organism>
<feature type="region of interest" description="Disordered" evidence="1">
    <location>
        <begin position="154"/>
        <end position="188"/>
    </location>
</feature>
<feature type="compositionally biased region" description="Basic and acidic residues" evidence="1">
    <location>
        <begin position="154"/>
        <end position="177"/>
    </location>
</feature>
<feature type="region of interest" description="Disordered" evidence="1">
    <location>
        <begin position="218"/>
        <end position="253"/>
    </location>
</feature>
<keyword evidence="2" id="KW-0472">Membrane</keyword>
<protein>
    <submittedName>
        <fullName evidence="3">Uncharacterized protein</fullName>
    </submittedName>
</protein>
<accession>A0A9P6YNY9</accession>
<evidence type="ECO:0000313" key="3">
    <source>
        <dbReference type="EMBL" id="KAG1553583.1"/>
    </source>
</evidence>